<evidence type="ECO:0000256" key="2">
    <source>
        <dbReference type="ARBA" id="ARBA00022490"/>
    </source>
</evidence>
<evidence type="ECO:0000256" key="7">
    <source>
        <dbReference type="ARBA" id="ARBA00023027"/>
    </source>
</evidence>
<evidence type="ECO:0000313" key="16">
    <source>
        <dbReference type="EMBL" id="SMC05997.1"/>
    </source>
</evidence>
<evidence type="ECO:0000259" key="15">
    <source>
        <dbReference type="Pfam" id="PF05173"/>
    </source>
</evidence>
<dbReference type="Gene3D" id="3.40.50.720">
    <property type="entry name" value="NAD(P)-binding Rossmann-like Domain"/>
    <property type="match status" value="1"/>
</dbReference>
<protein>
    <recommendedName>
        <fullName evidence="10 13">4-hydroxy-tetrahydrodipicolinate reductase</fullName>
        <ecNumber evidence="10 13">1.17.1.8</ecNumber>
    </recommendedName>
</protein>
<evidence type="ECO:0000256" key="10">
    <source>
        <dbReference type="ARBA" id="ARBA00038983"/>
    </source>
</evidence>
<feature type="domain" description="Dihydrodipicolinate reductase N-terminal" evidence="14">
    <location>
        <begin position="5"/>
        <end position="126"/>
    </location>
</feature>
<evidence type="ECO:0000259" key="14">
    <source>
        <dbReference type="Pfam" id="PF01113"/>
    </source>
</evidence>
<reference evidence="17" key="1">
    <citation type="submission" date="2017-04" db="EMBL/GenBank/DDBJ databases">
        <authorList>
            <person name="Varghese N."/>
            <person name="Submissions S."/>
        </authorList>
    </citation>
    <scope>NUCLEOTIDE SEQUENCE [LARGE SCALE GENOMIC DNA]</scope>
    <source>
        <strain evidence="17">DSM 9293</strain>
    </source>
</reference>
<dbReference type="PIRSF" id="PIRSF000161">
    <property type="entry name" value="DHPR"/>
    <property type="match status" value="1"/>
</dbReference>
<comment type="similarity">
    <text evidence="1">Belongs to the DapB family.</text>
</comment>
<keyword evidence="6" id="KW-0560">Oxidoreductase</keyword>
<evidence type="ECO:0000256" key="1">
    <source>
        <dbReference type="ARBA" id="ARBA00006642"/>
    </source>
</evidence>
<comment type="pathway">
    <text evidence="9">Amino-acid biosynthesis; L-lysine biosynthesis via DAP pathway; (S)-tetrahydrodipicolinate from L-aspartate: step 4/4.</text>
</comment>
<gene>
    <name evidence="16" type="ORF">SAMN00768000_2579</name>
</gene>
<sequence>MTTSIPVVLAGASGKTGREVGKAIYHADDMNLIGAIAQRHAGSMLTDLWAEPVPIVVKESLAQIQDPYAVLVDFTEHQSSYQRICEAVSRGWDIVVGTTGFTSEERESITQLVARYQVGAVLIANFSLGAWVMEQLAKQASQYFKKAEVLEAHADTKKDKPSGTAKRMAQLLADSWDTPVDAIPVHALRLPGMVAHQAVVFGASGQILTLRHDVHDRSAYAAGVLAAIRKVRSFSGHVVQDFGRIMDPD</sequence>
<dbReference type="Proteomes" id="UP000192660">
    <property type="component" value="Unassembled WGS sequence"/>
</dbReference>
<evidence type="ECO:0000256" key="11">
    <source>
        <dbReference type="ARBA" id="ARBA00049080"/>
    </source>
</evidence>
<dbReference type="InterPro" id="IPR036291">
    <property type="entry name" value="NAD(P)-bd_dom_sf"/>
</dbReference>
<feature type="domain" description="Dihydrodipicolinate reductase C-terminal" evidence="15">
    <location>
        <begin position="129"/>
        <end position="232"/>
    </location>
</feature>
<keyword evidence="17" id="KW-1185">Reference proteome</keyword>
<dbReference type="GO" id="GO:0019877">
    <property type="term" value="P:diaminopimelate biosynthetic process"/>
    <property type="evidence" value="ECO:0007669"/>
    <property type="project" value="UniProtKB-KW"/>
</dbReference>
<evidence type="ECO:0000256" key="9">
    <source>
        <dbReference type="ARBA" id="ARBA00037922"/>
    </source>
</evidence>
<dbReference type="AlphaFoldDB" id="A0A1W1WIA0"/>
<dbReference type="GO" id="GO:0005829">
    <property type="term" value="C:cytosol"/>
    <property type="evidence" value="ECO:0007669"/>
    <property type="project" value="TreeGrafter"/>
</dbReference>
<evidence type="ECO:0000256" key="6">
    <source>
        <dbReference type="ARBA" id="ARBA00023002"/>
    </source>
</evidence>
<dbReference type="Gene3D" id="3.30.360.10">
    <property type="entry name" value="Dihydrodipicolinate Reductase, domain 2"/>
    <property type="match status" value="1"/>
</dbReference>
<dbReference type="Pfam" id="PF05173">
    <property type="entry name" value="DapB_C"/>
    <property type="match status" value="1"/>
</dbReference>
<comment type="catalytic activity">
    <reaction evidence="11">
        <text>(S)-2,3,4,5-tetrahydrodipicolinate + NADP(+) + H2O = (2S,4S)-4-hydroxy-2,3,4,5-tetrahydrodipicolinate + NADPH + H(+)</text>
        <dbReference type="Rhea" id="RHEA:35331"/>
        <dbReference type="ChEBI" id="CHEBI:15377"/>
        <dbReference type="ChEBI" id="CHEBI:15378"/>
        <dbReference type="ChEBI" id="CHEBI:16845"/>
        <dbReference type="ChEBI" id="CHEBI:57783"/>
        <dbReference type="ChEBI" id="CHEBI:58349"/>
        <dbReference type="ChEBI" id="CHEBI:67139"/>
        <dbReference type="EC" id="1.17.1.8"/>
    </reaction>
</comment>
<comment type="catalytic activity">
    <reaction evidence="12">
        <text>(S)-2,3,4,5-tetrahydrodipicolinate + NAD(+) + H2O = (2S,4S)-4-hydroxy-2,3,4,5-tetrahydrodipicolinate + NADH + H(+)</text>
        <dbReference type="Rhea" id="RHEA:35323"/>
        <dbReference type="ChEBI" id="CHEBI:15377"/>
        <dbReference type="ChEBI" id="CHEBI:15378"/>
        <dbReference type="ChEBI" id="CHEBI:16845"/>
        <dbReference type="ChEBI" id="CHEBI:57540"/>
        <dbReference type="ChEBI" id="CHEBI:57945"/>
        <dbReference type="ChEBI" id="CHEBI:67139"/>
        <dbReference type="EC" id="1.17.1.8"/>
    </reaction>
</comment>
<keyword evidence="5" id="KW-0220">Diaminopimelate biosynthesis</keyword>
<dbReference type="InterPro" id="IPR000846">
    <property type="entry name" value="DapB_N"/>
</dbReference>
<name>A0A1W1WIA0_SULTA</name>
<dbReference type="SUPFAM" id="SSF55347">
    <property type="entry name" value="Glyceraldehyde-3-phosphate dehydrogenase-like, C-terminal domain"/>
    <property type="match status" value="1"/>
</dbReference>
<dbReference type="OrthoDB" id="9790352at2"/>
<dbReference type="Pfam" id="PF01113">
    <property type="entry name" value="DapB_N"/>
    <property type="match status" value="1"/>
</dbReference>
<dbReference type="InterPro" id="IPR022663">
    <property type="entry name" value="DapB_C"/>
</dbReference>
<keyword evidence="4" id="KW-0521">NADP</keyword>
<dbReference type="EMBL" id="FWWY01000001">
    <property type="protein sequence ID" value="SMC05997.1"/>
    <property type="molecule type" value="Genomic_DNA"/>
</dbReference>
<dbReference type="InterPro" id="IPR023940">
    <property type="entry name" value="DHDPR_bac"/>
</dbReference>
<evidence type="ECO:0000256" key="3">
    <source>
        <dbReference type="ARBA" id="ARBA00022605"/>
    </source>
</evidence>
<keyword evidence="2" id="KW-0963">Cytoplasm</keyword>
<evidence type="ECO:0000256" key="8">
    <source>
        <dbReference type="ARBA" id="ARBA00023154"/>
    </source>
</evidence>
<evidence type="ECO:0000313" key="17">
    <source>
        <dbReference type="Proteomes" id="UP000192660"/>
    </source>
</evidence>
<evidence type="ECO:0000256" key="13">
    <source>
        <dbReference type="NCBIfam" id="TIGR00036"/>
    </source>
</evidence>
<dbReference type="STRING" id="28034.BFX07_12305"/>
<dbReference type="CDD" id="cd02274">
    <property type="entry name" value="DHDPR_N"/>
    <property type="match status" value="1"/>
</dbReference>
<dbReference type="PANTHER" id="PTHR20836:SF0">
    <property type="entry name" value="4-HYDROXY-TETRAHYDRODIPICOLINATE REDUCTASE 1, CHLOROPLASTIC-RELATED"/>
    <property type="match status" value="1"/>
</dbReference>
<dbReference type="PROSITE" id="PS01298">
    <property type="entry name" value="DAPB"/>
    <property type="match status" value="1"/>
</dbReference>
<dbReference type="NCBIfam" id="TIGR00036">
    <property type="entry name" value="dapB"/>
    <property type="match status" value="1"/>
</dbReference>
<evidence type="ECO:0000256" key="4">
    <source>
        <dbReference type="ARBA" id="ARBA00022857"/>
    </source>
</evidence>
<dbReference type="RefSeq" id="WP_020373768.1">
    <property type="nucleotide sequence ID" value="NZ_FWWY01000001.1"/>
</dbReference>
<dbReference type="PANTHER" id="PTHR20836">
    <property type="entry name" value="DIHYDRODIPICOLINATE REDUCTASE"/>
    <property type="match status" value="1"/>
</dbReference>
<accession>A0A1W1WIA0</accession>
<organism evidence="16 17">
    <name type="scientific">Sulfobacillus thermosulfidooxidans (strain DSM 9293 / VKM B-1269 / AT-1)</name>
    <dbReference type="NCBI Taxonomy" id="929705"/>
    <lineage>
        <taxon>Bacteria</taxon>
        <taxon>Bacillati</taxon>
        <taxon>Bacillota</taxon>
        <taxon>Clostridia</taxon>
        <taxon>Eubacteriales</taxon>
        <taxon>Clostridiales Family XVII. Incertae Sedis</taxon>
        <taxon>Sulfobacillus</taxon>
    </lineage>
</organism>
<evidence type="ECO:0000256" key="5">
    <source>
        <dbReference type="ARBA" id="ARBA00022915"/>
    </source>
</evidence>
<evidence type="ECO:0000256" key="12">
    <source>
        <dbReference type="ARBA" id="ARBA00049396"/>
    </source>
</evidence>
<keyword evidence="7" id="KW-0520">NAD</keyword>
<dbReference type="GO" id="GO:0008839">
    <property type="term" value="F:4-hydroxy-tetrahydrodipicolinate reductase"/>
    <property type="evidence" value="ECO:0007669"/>
    <property type="project" value="UniProtKB-UniRule"/>
</dbReference>
<proteinExistence type="inferred from homology"/>
<keyword evidence="3" id="KW-0028">Amino-acid biosynthesis</keyword>
<dbReference type="SUPFAM" id="SSF51735">
    <property type="entry name" value="NAD(P)-binding Rossmann-fold domains"/>
    <property type="match status" value="1"/>
</dbReference>
<dbReference type="EC" id="1.17.1.8" evidence="10 13"/>
<dbReference type="InterPro" id="IPR022664">
    <property type="entry name" value="DapB_N_CS"/>
</dbReference>
<keyword evidence="8" id="KW-0457">Lysine biosynthesis</keyword>
<dbReference type="GO" id="GO:0009089">
    <property type="term" value="P:lysine biosynthetic process via diaminopimelate"/>
    <property type="evidence" value="ECO:0007669"/>
    <property type="project" value="UniProtKB-UniRule"/>
</dbReference>